<keyword evidence="3" id="KW-1185">Reference proteome</keyword>
<dbReference type="GO" id="GO:0034727">
    <property type="term" value="P:piecemeal microautophagy of the nucleus"/>
    <property type="evidence" value="ECO:0007669"/>
    <property type="project" value="TreeGrafter"/>
</dbReference>
<dbReference type="GO" id="GO:1990316">
    <property type="term" value="C:Atg1/ULK1 kinase complex"/>
    <property type="evidence" value="ECO:0007669"/>
    <property type="project" value="TreeGrafter"/>
</dbReference>
<evidence type="ECO:0000256" key="1">
    <source>
        <dbReference type="SAM" id="Coils"/>
    </source>
</evidence>
<protein>
    <submittedName>
        <fullName evidence="2">Ubiquitin-like domain-containing protein</fullName>
    </submittedName>
</protein>
<feature type="non-terminal residue" evidence="2">
    <location>
        <position position="1"/>
    </location>
</feature>
<comment type="caution">
    <text evidence="2">The sequence shown here is derived from an EMBL/GenBank/DDBJ whole genome shotgun (WGS) entry which is preliminary data.</text>
</comment>
<evidence type="ECO:0000313" key="3">
    <source>
        <dbReference type="Proteomes" id="UP000485058"/>
    </source>
</evidence>
<gene>
    <name evidence="2" type="ORF">HaLaN_10867</name>
</gene>
<dbReference type="GO" id="GO:0060090">
    <property type="term" value="F:molecular adaptor activity"/>
    <property type="evidence" value="ECO:0007669"/>
    <property type="project" value="TreeGrafter"/>
</dbReference>
<proteinExistence type="predicted"/>
<evidence type="ECO:0000313" key="2">
    <source>
        <dbReference type="EMBL" id="GFH14755.1"/>
    </source>
</evidence>
<dbReference type="EMBL" id="BLLF01000762">
    <property type="protein sequence ID" value="GFH14755.1"/>
    <property type="molecule type" value="Genomic_DNA"/>
</dbReference>
<dbReference type="GO" id="GO:0061709">
    <property type="term" value="P:reticulophagy"/>
    <property type="evidence" value="ECO:0007669"/>
    <property type="project" value="TreeGrafter"/>
</dbReference>
<dbReference type="GO" id="GO:0034045">
    <property type="term" value="C:phagophore assembly site membrane"/>
    <property type="evidence" value="ECO:0007669"/>
    <property type="project" value="TreeGrafter"/>
</dbReference>
<dbReference type="Proteomes" id="UP000485058">
    <property type="component" value="Unassembled WGS sequence"/>
</dbReference>
<keyword evidence="1" id="KW-0175">Coiled coil</keyword>
<dbReference type="GO" id="GO:0000045">
    <property type="term" value="P:autophagosome assembly"/>
    <property type="evidence" value="ECO:0007669"/>
    <property type="project" value="InterPro"/>
</dbReference>
<dbReference type="AlphaFoldDB" id="A0A699YZT7"/>
<dbReference type="PANTHER" id="PTHR13222:SF1">
    <property type="entry name" value="RB1-INDUCIBLE COILED-COIL PROTEIN 1"/>
    <property type="match status" value="1"/>
</dbReference>
<reference evidence="2 3" key="1">
    <citation type="submission" date="2020-02" db="EMBL/GenBank/DDBJ databases">
        <title>Draft genome sequence of Haematococcus lacustris strain NIES-144.</title>
        <authorList>
            <person name="Morimoto D."/>
            <person name="Nakagawa S."/>
            <person name="Yoshida T."/>
            <person name="Sawayama S."/>
        </authorList>
    </citation>
    <scope>NUCLEOTIDE SEQUENCE [LARGE SCALE GENOMIC DNA]</scope>
    <source>
        <strain evidence="2 3">NIES-144</strain>
    </source>
</reference>
<organism evidence="2 3">
    <name type="scientific">Haematococcus lacustris</name>
    <name type="common">Green alga</name>
    <name type="synonym">Haematococcus pluvialis</name>
    <dbReference type="NCBI Taxonomy" id="44745"/>
    <lineage>
        <taxon>Eukaryota</taxon>
        <taxon>Viridiplantae</taxon>
        <taxon>Chlorophyta</taxon>
        <taxon>core chlorophytes</taxon>
        <taxon>Chlorophyceae</taxon>
        <taxon>CS clade</taxon>
        <taxon>Chlamydomonadales</taxon>
        <taxon>Haematococcaceae</taxon>
        <taxon>Haematococcus</taxon>
    </lineage>
</organism>
<dbReference type="PANTHER" id="PTHR13222">
    <property type="entry name" value="RB1-INDUCIBLE COILED-COIL"/>
    <property type="match status" value="1"/>
</dbReference>
<dbReference type="GO" id="GO:0034517">
    <property type="term" value="P:ribophagy"/>
    <property type="evidence" value="ECO:0007669"/>
    <property type="project" value="TreeGrafter"/>
</dbReference>
<name>A0A699YZT7_HAELA</name>
<dbReference type="GO" id="GO:0000422">
    <property type="term" value="P:autophagy of mitochondrion"/>
    <property type="evidence" value="ECO:0007669"/>
    <property type="project" value="TreeGrafter"/>
</dbReference>
<sequence length="86" mass="9537">MTADVVAQLQQISAQQSKIRDLKARLKGYEELLAKQDAALSELRSVVKLPAAYRGLLVECVRRRAWHELYSAQVCCPALGFAAALH</sequence>
<dbReference type="GO" id="GO:0019901">
    <property type="term" value="F:protein kinase binding"/>
    <property type="evidence" value="ECO:0007669"/>
    <property type="project" value="TreeGrafter"/>
</dbReference>
<accession>A0A699YZT7</accession>
<dbReference type="InterPro" id="IPR040040">
    <property type="entry name" value="ATG11"/>
</dbReference>
<feature type="coiled-coil region" evidence="1">
    <location>
        <begin position="12"/>
        <end position="39"/>
    </location>
</feature>